<keyword evidence="1" id="KW-0812">Transmembrane</keyword>
<feature type="transmembrane region" description="Helical" evidence="1">
    <location>
        <begin position="293"/>
        <end position="312"/>
    </location>
</feature>
<keyword evidence="1" id="KW-1133">Transmembrane helix</keyword>
<evidence type="ECO:0000256" key="1">
    <source>
        <dbReference type="SAM" id="Phobius"/>
    </source>
</evidence>
<proteinExistence type="predicted"/>
<feature type="transmembrane region" description="Helical" evidence="1">
    <location>
        <begin position="227"/>
        <end position="253"/>
    </location>
</feature>
<organism evidence="2">
    <name type="scientific">Amphimedon queenslandica</name>
    <name type="common">Sponge</name>
    <dbReference type="NCBI Taxonomy" id="400682"/>
    <lineage>
        <taxon>Eukaryota</taxon>
        <taxon>Metazoa</taxon>
        <taxon>Porifera</taxon>
        <taxon>Demospongiae</taxon>
        <taxon>Heteroscleromorpha</taxon>
        <taxon>Haplosclerida</taxon>
        <taxon>Niphatidae</taxon>
        <taxon>Amphimedon</taxon>
    </lineage>
</organism>
<name>A0A1X7UTJ7_AMPQE</name>
<feature type="transmembrane region" description="Helical" evidence="1">
    <location>
        <begin position="318"/>
        <end position="340"/>
    </location>
</feature>
<accession>A0A1X7UTJ7</accession>
<protein>
    <submittedName>
        <fullName evidence="2">Uncharacterized protein</fullName>
    </submittedName>
</protein>
<dbReference type="InParanoid" id="A0A1X7UTJ7"/>
<evidence type="ECO:0000313" key="2">
    <source>
        <dbReference type="EnsemblMetazoa" id="Aqu2.1.31098_001"/>
    </source>
</evidence>
<reference evidence="2" key="1">
    <citation type="submission" date="2017-05" db="UniProtKB">
        <authorList>
            <consortium name="EnsemblMetazoa"/>
        </authorList>
    </citation>
    <scope>IDENTIFICATION</scope>
</reference>
<keyword evidence="1" id="KW-0472">Membrane</keyword>
<feature type="transmembrane region" description="Helical" evidence="1">
    <location>
        <begin position="372"/>
        <end position="396"/>
    </location>
</feature>
<dbReference type="EnsemblMetazoa" id="Aqu2.1.31098_001">
    <property type="protein sequence ID" value="Aqu2.1.31098_001"/>
    <property type="gene ID" value="Aqu2.1.31098"/>
</dbReference>
<sequence>MTKTFKCKASLPGISFTNKYVYSTAGLECRIYVSSSHGINNTSCWTGGVQTPCATIDLAIQGTAILQYNCSSGILINLSPGTYTLDTTRLLEQQLLRNNVSIIGMRDGSRYEEIPLCISGHMSPLESTSFWYVIGFYPLLLLLLLYVWMTLYDKGYKCVVFITRPFHRCMARFWSMTGIEPSFTHSIASIYILCFTQLTATSFKILSFGHFHAKFAFDEKQGYFQGWHVFAGFIAIIVLLFLIVLPTLCILFYPFKWLQKLLDCLHLRKQLLISLGDVFTGPYKNGTENTYDYRFMAGLYLLAKIFILSQFLFGFPYFAIGVPIAGAFLSLLLAALVLIFRPFNRNIHNFTEFLILYAALILHGRAIPSLLFWPSFIVLSFNTLSFGIIIPIYAIYHLKAMIKSCHQYHKKCAPTKPAEEEDNEGGIRLEENWIADRMENPQEYNECHVPVEITPEEPQQAELPTAVAADTSD</sequence>
<feature type="transmembrane region" description="Helical" evidence="1">
    <location>
        <begin position="347"/>
        <end position="366"/>
    </location>
</feature>
<feature type="transmembrane region" description="Helical" evidence="1">
    <location>
        <begin position="130"/>
        <end position="149"/>
    </location>
</feature>
<dbReference type="AlphaFoldDB" id="A0A1X7UTJ7"/>